<dbReference type="FunFam" id="3.30.505.10:FF:000023">
    <property type="entry name" value="Tyrosine-protein kinase"/>
    <property type="match status" value="1"/>
</dbReference>
<evidence type="ECO:0000313" key="14">
    <source>
        <dbReference type="EnsemblMetazoa" id="XP_038074013.1"/>
    </source>
</evidence>
<evidence type="ECO:0000256" key="10">
    <source>
        <dbReference type="PROSITE-ProRule" id="PRU10141"/>
    </source>
</evidence>
<dbReference type="InterPro" id="IPR000980">
    <property type="entry name" value="SH2"/>
</dbReference>
<dbReference type="InterPro" id="IPR001245">
    <property type="entry name" value="Ser-Thr/Tyr_kinase_cat_dom"/>
</dbReference>
<comment type="catalytic activity">
    <reaction evidence="8 11">
        <text>L-tyrosyl-[protein] + ATP = O-phospho-L-tyrosyl-[protein] + ADP + H(+)</text>
        <dbReference type="Rhea" id="RHEA:10596"/>
        <dbReference type="Rhea" id="RHEA-COMP:10136"/>
        <dbReference type="Rhea" id="RHEA-COMP:20101"/>
        <dbReference type="ChEBI" id="CHEBI:15378"/>
        <dbReference type="ChEBI" id="CHEBI:30616"/>
        <dbReference type="ChEBI" id="CHEBI:46858"/>
        <dbReference type="ChEBI" id="CHEBI:61978"/>
        <dbReference type="ChEBI" id="CHEBI:456216"/>
        <dbReference type="EC" id="2.7.10.2"/>
    </reaction>
</comment>
<keyword evidence="4 10" id="KW-0547">Nucleotide-binding</keyword>
<dbReference type="FunFam" id="1.10.510.10:FF:000554">
    <property type="entry name" value="Predicted protein"/>
    <property type="match status" value="1"/>
</dbReference>
<protein>
    <recommendedName>
        <fullName evidence="11">Tyrosine-protein kinase</fullName>
        <ecNumber evidence="11">2.7.10.2</ecNumber>
    </recommendedName>
</protein>
<dbReference type="GO" id="GO:0004715">
    <property type="term" value="F:non-membrane spanning protein tyrosine kinase activity"/>
    <property type="evidence" value="ECO:0007669"/>
    <property type="project" value="UniProtKB-EC"/>
</dbReference>
<dbReference type="InterPro" id="IPR020635">
    <property type="entry name" value="Tyr_kinase_cat_dom"/>
</dbReference>
<dbReference type="AlphaFoldDB" id="A0A914BCQ5"/>
<evidence type="ECO:0000256" key="9">
    <source>
        <dbReference type="PROSITE-ProRule" id="PRU00191"/>
    </source>
</evidence>
<dbReference type="Gene3D" id="1.10.510.10">
    <property type="entry name" value="Transferase(Phosphotransferase) domain 1"/>
    <property type="match status" value="1"/>
</dbReference>
<dbReference type="GO" id="GO:0005737">
    <property type="term" value="C:cytoplasm"/>
    <property type="evidence" value="ECO:0007669"/>
    <property type="project" value="UniProtKB-SubCell"/>
</dbReference>
<feature type="binding site" evidence="10">
    <location>
        <position position="169"/>
    </location>
    <ligand>
        <name>ATP</name>
        <dbReference type="ChEBI" id="CHEBI:30616"/>
    </ligand>
</feature>
<name>A0A914BCQ5_PATMI</name>
<keyword evidence="5 11" id="KW-0418">Kinase</keyword>
<evidence type="ECO:0000256" key="5">
    <source>
        <dbReference type="ARBA" id="ARBA00022777"/>
    </source>
</evidence>
<dbReference type="SUPFAM" id="SSF56112">
    <property type="entry name" value="Protein kinase-like (PK-like)"/>
    <property type="match status" value="1"/>
</dbReference>
<evidence type="ECO:0000256" key="6">
    <source>
        <dbReference type="ARBA" id="ARBA00022840"/>
    </source>
</evidence>
<evidence type="ECO:0000256" key="4">
    <source>
        <dbReference type="ARBA" id="ARBA00022741"/>
    </source>
</evidence>
<keyword evidence="9" id="KW-0727">SH2 domain</keyword>
<dbReference type="PROSITE" id="PS50011">
    <property type="entry name" value="PROTEIN_KINASE_DOM"/>
    <property type="match status" value="1"/>
</dbReference>
<dbReference type="SMART" id="SM00252">
    <property type="entry name" value="SH2"/>
    <property type="match status" value="1"/>
</dbReference>
<evidence type="ECO:0000256" key="3">
    <source>
        <dbReference type="ARBA" id="ARBA00022679"/>
    </source>
</evidence>
<dbReference type="Gene3D" id="3.30.505.10">
    <property type="entry name" value="SH2 domain"/>
    <property type="match status" value="1"/>
</dbReference>
<dbReference type="InterPro" id="IPR036860">
    <property type="entry name" value="SH2_dom_sf"/>
</dbReference>
<dbReference type="OrthoDB" id="346907at2759"/>
<keyword evidence="15" id="KW-1185">Reference proteome</keyword>
<dbReference type="EnsemblMetazoa" id="XM_038218085.1">
    <property type="protein sequence ID" value="XP_038074013.1"/>
    <property type="gene ID" value="LOC119742067"/>
</dbReference>
<dbReference type="PROSITE" id="PS50001">
    <property type="entry name" value="SH2"/>
    <property type="match status" value="1"/>
</dbReference>
<dbReference type="OMA" id="RMQPPDD"/>
<evidence type="ECO:0000259" key="12">
    <source>
        <dbReference type="PROSITE" id="PS50001"/>
    </source>
</evidence>
<dbReference type="PRINTS" id="PR00109">
    <property type="entry name" value="TYRKINASE"/>
</dbReference>
<evidence type="ECO:0000256" key="8">
    <source>
        <dbReference type="ARBA" id="ARBA00051245"/>
    </source>
</evidence>
<evidence type="ECO:0000259" key="13">
    <source>
        <dbReference type="PROSITE" id="PS50011"/>
    </source>
</evidence>
<evidence type="ECO:0000256" key="7">
    <source>
        <dbReference type="ARBA" id="ARBA00023137"/>
    </source>
</evidence>
<dbReference type="Pfam" id="PF00017">
    <property type="entry name" value="SH2"/>
    <property type="match status" value="1"/>
</dbReference>
<proteinExistence type="inferred from homology"/>
<feature type="domain" description="SH2" evidence="12">
    <location>
        <begin position="28"/>
        <end position="118"/>
    </location>
</feature>
<dbReference type="PROSITE" id="PS00109">
    <property type="entry name" value="PROTEIN_KINASE_TYR"/>
    <property type="match status" value="1"/>
</dbReference>
<evidence type="ECO:0000313" key="15">
    <source>
        <dbReference type="Proteomes" id="UP000887568"/>
    </source>
</evidence>
<accession>A0A914BCQ5</accession>
<dbReference type="GO" id="GO:0005524">
    <property type="term" value="F:ATP binding"/>
    <property type="evidence" value="ECO:0007669"/>
    <property type="project" value="UniProtKB-UniRule"/>
</dbReference>
<evidence type="ECO:0000256" key="11">
    <source>
        <dbReference type="RuleBase" id="RU362096"/>
    </source>
</evidence>
<dbReference type="SUPFAM" id="SSF55550">
    <property type="entry name" value="SH2 domain"/>
    <property type="match status" value="1"/>
</dbReference>
<dbReference type="SMART" id="SM00219">
    <property type="entry name" value="TyrKc"/>
    <property type="match status" value="1"/>
</dbReference>
<comment type="subcellular location">
    <subcellularLocation>
        <location evidence="1">Cytoplasm</location>
    </subcellularLocation>
</comment>
<reference evidence="14" key="1">
    <citation type="submission" date="2022-11" db="UniProtKB">
        <authorList>
            <consortium name="EnsemblMetazoa"/>
        </authorList>
    </citation>
    <scope>IDENTIFICATION</scope>
</reference>
<keyword evidence="6 10" id="KW-0067">ATP-binding</keyword>
<feature type="domain" description="Protein kinase" evidence="13">
    <location>
        <begin position="142"/>
        <end position="393"/>
    </location>
</feature>
<dbReference type="InterPro" id="IPR008266">
    <property type="entry name" value="Tyr_kinase_AS"/>
</dbReference>
<evidence type="ECO:0000256" key="2">
    <source>
        <dbReference type="ARBA" id="ARBA00022490"/>
    </source>
</evidence>
<keyword evidence="3 11" id="KW-0808">Transferase</keyword>
<dbReference type="RefSeq" id="XP_038074013.1">
    <property type="nucleotide sequence ID" value="XM_038218085.1"/>
</dbReference>
<keyword evidence="7 11" id="KW-0829">Tyrosine-protein kinase</keyword>
<organism evidence="14 15">
    <name type="scientific">Patiria miniata</name>
    <name type="common">Bat star</name>
    <name type="synonym">Asterina miniata</name>
    <dbReference type="NCBI Taxonomy" id="46514"/>
    <lineage>
        <taxon>Eukaryota</taxon>
        <taxon>Metazoa</taxon>
        <taxon>Echinodermata</taxon>
        <taxon>Eleutherozoa</taxon>
        <taxon>Asterozoa</taxon>
        <taxon>Asteroidea</taxon>
        <taxon>Valvatacea</taxon>
        <taxon>Valvatida</taxon>
        <taxon>Asterinidae</taxon>
        <taxon>Patiria</taxon>
    </lineage>
</organism>
<dbReference type="PROSITE" id="PS00107">
    <property type="entry name" value="PROTEIN_KINASE_ATP"/>
    <property type="match status" value="1"/>
</dbReference>
<dbReference type="PANTHER" id="PTHR24418">
    <property type="entry name" value="TYROSINE-PROTEIN KINASE"/>
    <property type="match status" value="1"/>
</dbReference>
<dbReference type="InterPro" id="IPR017441">
    <property type="entry name" value="Protein_kinase_ATP_BS"/>
</dbReference>
<dbReference type="Proteomes" id="UP000887568">
    <property type="component" value="Unplaced"/>
</dbReference>
<dbReference type="EC" id="2.7.10.2" evidence="11"/>
<keyword evidence="2" id="KW-0963">Cytoplasm</keyword>
<comment type="similarity">
    <text evidence="11">Belongs to the protein kinase superfamily. Tyr protein kinase family.</text>
</comment>
<dbReference type="InterPro" id="IPR011009">
    <property type="entry name" value="Kinase-like_dom_sf"/>
</dbReference>
<dbReference type="InterPro" id="IPR000719">
    <property type="entry name" value="Prot_kinase_dom"/>
</dbReference>
<dbReference type="Pfam" id="PF07714">
    <property type="entry name" value="PK_Tyr_Ser-Thr"/>
    <property type="match status" value="1"/>
</dbReference>
<dbReference type="PRINTS" id="PR00401">
    <property type="entry name" value="SH2DOMAIN"/>
</dbReference>
<dbReference type="GeneID" id="119742067"/>
<sequence length="404" mass="46699">MSRHGNDWVTRWDETPHRDAVKLDDKPWFHGKITREEAEQLLEPWVTGSFLVRESTHYPGDYTLCVCTDNRVEHYRVIKDHQRKLTIDEEVFFDSLPELVAHYTEDADGLVSRLITPVNKAGGDGYSKQFEKAGWSIDRKLITSGRVIGRGNFGEVRKGTYMGKDVAIKVTKDDKIQAQSFLSEASIMTQLRHDNLVQLIGVSPGTSIWIVLEFMSKGNLLDYLRSRGRTVIRQLDQINFSLHIACGMNYLEERKFVHRDLAARNILVSEEDVAKVSDFGLAQHDREKAEKSKIPVKWTAPEAVRKKTYSTKSDVWSYGILLWELYSFGRVPYPRVPADDVIKFVEDGNRMQPPDDCPDTVYDVMNRCWKLQPEKRPTFRQIESRVMELRRLLKEEQRGMESAS</sequence>
<dbReference type="InterPro" id="IPR050198">
    <property type="entry name" value="Non-receptor_tyrosine_kinases"/>
</dbReference>
<evidence type="ECO:0000256" key="1">
    <source>
        <dbReference type="ARBA" id="ARBA00004496"/>
    </source>
</evidence>